<keyword evidence="1" id="KW-0732">Signal</keyword>
<sequence>MMKKYLFLLLIGAASLTACGDDDDPVVPELNKLTKVSCYKDGASSPLFTADINYMNDGKISSISFHGDKEFRLFSSDNKYLMIDISTGDELGEYILSGNVITAKNVLRKNSYASNEVYVSDEYKYGYSGSNLVLTSWVARWPKEDGQGYESEDYREYDKFYWENGNVVTFSRNQDRMEYEYSTVERPENYPLRVIGSFAPVDFEAVTPLNLLYGVQNRNLPIRAYTYTIPNQSEVKAEYKYTYTTVGDYITCMTIDENDGGTASSYKYTFEYNFAVK</sequence>
<feature type="chain" id="PRO_5043689356" evidence="1">
    <location>
        <begin position="21"/>
        <end position="277"/>
    </location>
</feature>
<reference evidence="2" key="1">
    <citation type="submission" date="2023-01" db="EMBL/GenBank/DDBJ databases">
        <title>Human gut microbiome strain richness.</title>
        <authorList>
            <person name="Chen-Liaw A."/>
        </authorList>
    </citation>
    <scope>NUCLEOTIDE SEQUENCE</scope>
    <source>
        <strain evidence="2">D35st1_E5_D35t1_190705</strain>
    </source>
</reference>
<dbReference type="AlphaFoldDB" id="A0AAW6FCM9"/>
<organism evidence="2 3">
    <name type="scientific">Parabacteroides distasonis</name>
    <dbReference type="NCBI Taxonomy" id="823"/>
    <lineage>
        <taxon>Bacteria</taxon>
        <taxon>Pseudomonadati</taxon>
        <taxon>Bacteroidota</taxon>
        <taxon>Bacteroidia</taxon>
        <taxon>Bacteroidales</taxon>
        <taxon>Tannerellaceae</taxon>
        <taxon>Parabacteroides</taxon>
    </lineage>
</organism>
<proteinExistence type="predicted"/>
<dbReference type="EMBL" id="JAQMPX010000144">
    <property type="protein sequence ID" value="MDB9140738.1"/>
    <property type="molecule type" value="Genomic_DNA"/>
</dbReference>
<evidence type="ECO:0000313" key="3">
    <source>
        <dbReference type="Proteomes" id="UP001211522"/>
    </source>
</evidence>
<protein>
    <submittedName>
        <fullName evidence="2">DUF5032 domain-containing protein</fullName>
    </submittedName>
</protein>
<feature type="signal peptide" evidence="1">
    <location>
        <begin position="1"/>
        <end position="20"/>
    </location>
</feature>
<name>A0AAW6FCM9_PARDI</name>
<dbReference type="PROSITE" id="PS51257">
    <property type="entry name" value="PROKAR_LIPOPROTEIN"/>
    <property type="match status" value="1"/>
</dbReference>
<gene>
    <name evidence="2" type="ORF">PN612_19805</name>
</gene>
<evidence type="ECO:0000313" key="2">
    <source>
        <dbReference type="EMBL" id="MDB9140738.1"/>
    </source>
</evidence>
<dbReference type="InterPro" id="IPR032213">
    <property type="entry name" value="DUF5032"/>
</dbReference>
<comment type="caution">
    <text evidence="2">The sequence shown here is derived from an EMBL/GenBank/DDBJ whole genome shotgun (WGS) entry which is preliminary data.</text>
</comment>
<accession>A0AAW6FCM9</accession>
<evidence type="ECO:0000256" key="1">
    <source>
        <dbReference type="SAM" id="SignalP"/>
    </source>
</evidence>
<dbReference type="Proteomes" id="UP001211522">
    <property type="component" value="Unassembled WGS sequence"/>
</dbReference>
<dbReference type="Pfam" id="PF16435">
    <property type="entry name" value="DUF5032"/>
    <property type="match status" value="1"/>
</dbReference>